<evidence type="ECO:0000313" key="2">
    <source>
        <dbReference type="EMBL" id="QHT89944.1"/>
    </source>
</evidence>
<feature type="region of interest" description="Disordered" evidence="1">
    <location>
        <begin position="762"/>
        <end position="787"/>
    </location>
</feature>
<proteinExistence type="predicted"/>
<name>A0A6C0IAG1_9ZZZZ</name>
<dbReference type="EMBL" id="MN740152">
    <property type="protein sequence ID" value="QHT89944.1"/>
    <property type="molecule type" value="Genomic_DNA"/>
</dbReference>
<protein>
    <submittedName>
        <fullName evidence="2">Uncharacterized protein</fullName>
    </submittedName>
</protein>
<accession>A0A6C0IAG1</accession>
<sequence length="787" mass="91074">MDGCPSLNMCMGFDPTKQLAKTRVKHTLSDIVHDFSSSFKNILGEYKFLNSESILHEVYSAPPYNLTDAEFSTIASEHNPLSDFSSKSMFRKQLDLISFTFGKESGKPCLGEFEEYKKKYIADFENDNVGVTELLNILTKNGASPNLAVYLDAQFGNPCKKLGEVYKQLYPGLKANWIINLAYQIDPGSKWDRHTTIYNTIPDTNEIIFRGDQTGLQTCKLSYQDRYIYRTWNGQSQEKVEKNSTSIAETVSAIEALLHISPVKKQFKIIEKTAGDRFQTVQIKYYPYPLENSSHVFVTNDILELYDCWWHKVPNVLFTASDGIYLYKFDENDISEISEADIIRIVEFIGITANIDIIQNILQNIIIKIREEADKYIVNPRDNIFIILSKIMSHFNITKYLKKAYSVLLLKFEIIRNIAALKVQYISESNLTTRQDIYNKIIGDVRKNYKFLNTLINTPDNIFNFFGLNGYNHERFTERDIKEYFRESDYEILNKRVFVYGIHQYIQDHIDSDMNAAEITCAIIIKFYNPTSRGIQQLIDILVEMYGSENLKIIRDKYMAIPAIDLINDIMNRIIGNKIFVGGSGSRSSRISANANFSSNDLPRCFELFETYDTVMNRDYSNTLLDSIVSEKYYEDLYKTQQEKLTLEIFKRGGKILDIERELLCLKLLYSSRKRSDQILDILFNIYNEKDSLRDNYFVSSIYSDDISTIIDTISNNKELSQKLGSIKYTRKQNVLHNSKKSSLKGPSPMINTYQKQSLGIPVGVGGGTKRRRNRFKKTRRHQRKRS</sequence>
<feature type="compositionally biased region" description="Basic residues" evidence="1">
    <location>
        <begin position="769"/>
        <end position="787"/>
    </location>
</feature>
<evidence type="ECO:0000256" key="1">
    <source>
        <dbReference type="SAM" id="MobiDB-lite"/>
    </source>
</evidence>
<dbReference type="AlphaFoldDB" id="A0A6C0IAG1"/>
<reference evidence="2" key="1">
    <citation type="journal article" date="2020" name="Nature">
        <title>Giant virus diversity and host interactions through global metagenomics.</title>
        <authorList>
            <person name="Schulz F."/>
            <person name="Roux S."/>
            <person name="Paez-Espino D."/>
            <person name="Jungbluth S."/>
            <person name="Walsh D.A."/>
            <person name="Denef V.J."/>
            <person name="McMahon K.D."/>
            <person name="Konstantinidis K.T."/>
            <person name="Eloe-Fadrosh E.A."/>
            <person name="Kyrpides N.C."/>
            <person name="Woyke T."/>
        </authorList>
    </citation>
    <scope>NUCLEOTIDE SEQUENCE</scope>
    <source>
        <strain evidence="2">GVMAG-M-3300023184-62</strain>
    </source>
</reference>
<organism evidence="2">
    <name type="scientific">viral metagenome</name>
    <dbReference type="NCBI Taxonomy" id="1070528"/>
    <lineage>
        <taxon>unclassified sequences</taxon>
        <taxon>metagenomes</taxon>
        <taxon>organismal metagenomes</taxon>
    </lineage>
</organism>